<dbReference type="InterPro" id="IPR012337">
    <property type="entry name" value="RNaseH-like_sf"/>
</dbReference>
<proteinExistence type="predicted"/>
<dbReference type="Proteomes" id="UP000324629">
    <property type="component" value="Unassembled WGS sequence"/>
</dbReference>
<name>A0A5J4N736_9TREM</name>
<dbReference type="GO" id="GO:0003676">
    <property type="term" value="F:nucleic acid binding"/>
    <property type="evidence" value="ECO:0007669"/>
    <property type="project" value="InterPro"/>
</dbReference>
<keyword evidence="3" id="KW-1185">Reference proteome</keyword>
<dbReference type="PROSITE" id="PS50994">
    <property type="entry name" value="INTEGRASE"/>
    <property type="match status" value="1"/>
</dbReference>
<dbReference type="Gene3D" id="3.30.420.10">
    <property type="entry name" value="Ribonuclease H-like superfamily/Ribonuclease H"/>
    <property type="match status" value="1"/>
</dbReference>
<protein>
    <recommendedName>
        <fullName evidence="1">Integrase catalytic domain-containing protein</fullName>
    </recommendedName>
</protein>
<evidence type="ECO:0000259" key="1">
    <source>
        <dbReference type="PROSITE" id="PS50994"/>
    </source>
</evidence>
<gene>
    <name evidence="2" type="ORF">DEA37_0013295</name>
</gene>
<dbReference type="InterPro" id="IPR001584">
    <property type="entry name" value="Integrase_cat-core"/>
</dbReference>
<dbReference type="EMBL" id="QNGE01006898">
    <property type="protein sequence ID" value="KAA3671247.1"/>
    <property type="molecule type" value="Genomic_DNA"/>
</dbReference>
<dbReference type="Pfam" id="PF00665">
    <property type="entry name" value="rve"/>
    <property type="match status" value="1"/>
</dbReference>
<accession>A0A5J4N736</accession>
<evidence type="ECO:0000313" key="3">
    <source>
        <dbReference type="Proteomes" id="UP000324629"/>
    </source>
</evidence>
<feature type="domain" description="Integrase catalytic" evidence="1">
    <location>
        <begin position="13"/>
        <end position="146"/>
    </location>
</feature>
<comment type="caution">
    <text evidence="2">The sequence shown here is derived from an EMBL/GenBank/DDBJ whole genome shotgun (WGS) entry which is preliminary data.</text>
</comment>
<dbReference type="GO" id="GO:0015074">
    <property type="term" value="P:DNA integration"/>
    <property type="evidence" value="ECO:0007669"/>
    <property type="project" value="InterPro"/>
</dbReference>
<evidence type="ECO:0000313" key="2">
    <source>
        <dbReference type="EMBL" id="KAA3671247.1"/>
    </source>
</evidence>
<dbReference type="PANTHER" id="PTHR37984">
    <property type="entry name" value="PROTEIN CBG26694"/>
    <property type="match status" value="1"/>
</dbReference>
<dbReference type="SUPFAM" id="SSF53098">
    <property type="entry name" value="Ribonuclease H-like"/>
    <property type="match status" value="1"/>
</dbReference>
<reference evidence="2 3" key="1">
    <citation type="journal article" date="2019" name="Gigascience">
        <title>Whole-genome sequence of the oriental lung fluke Paragonimus westermani.</title>
        <authorList>
            <person name="Oey H."/>
            <person name="Zakrzewski M."/>
            <person name="Narain K."/>
            <person name="Devi K.R."/>
            <person name="Agatsuma T."/>
            <person name="Nawaratna S."/>
            <person name="Gobert G.N."/>
            <person name="Jones M.K."/>
            <person name="Ragan M.A."/>
            <person name="McManus D.P."/>
            <person name="Krause L."/>
        </authorList>
    </citation>
    <scope>NUCLEOTIDE SEQUENCE [LARGE SCALE GENOMIC DNA]</scope>
    <source>
        <strain evidence="2 3">IND2009</strain>
    </source>
</reference>
<dbReference type="PANTHER" id="PTHR37984:SF15">
    <property type="entry name" value="INTEGRASE CATALYTIC DOMAIN-CONTAINING PROTEIN"/>
    <property type="match status" value="1"/>
</dbReference>
<feature type="non-terminal residue" evidence="2">
    <location>
        <position position="146"/>
    </location>
</feature>
<dbReference type="InterPro" id="IPR050951">
    <property type="entry name" value="Retrovirus_Pol_polyprotein"/>
</dbReference>
<dbReference type="InterPro" id="IPR036397">
    <property type="entry name" value="RNaseH_sf"/>
</dbReference>
<organism evidence="2 3">
    <name type="scientific">Paragonimus westermani</name>
    <dbReference type="NCBI Taxonomy" id="34504"/>
    <lineage>
        <taxon>Eukaryota</taxon>
        <taxon>Metazoa</taxon>
        <taxon>Spiralia</taxon>
        <taxon>Lophotrochozoa</taxon>
        <taxon>Platyhelminthes</taxon>
        <taxon>Trematoda</taxon>
        <taxon>Digenea</taxon>
        <taxon>Plagiorchiida</taxon>
        <taxon>Troglotremata</taxon>
        <taxon>Troglotrematidae</taxon>
        <taxon>Paragonimus</taxon>
    </lineage>
</organism>
<dbReference type="AlphaFoldDB" id="A0A5J4N736"/>
<sequence length="146" mass="16600">MRKAPKIENRETVTTTPPMQSIVTEEAAHTWGIDIFGPLPTSSNGRRHIVVMINHFTRWVEAIPTADQTSGTVAHAFVSNVVARFGIPHRVITDQGRCCEGQQFQEMLRNWGIQRLRTSPYHPQTNGLTERFNRTMKEWLNSGDSN</sequence>